<dbReference type="PATRIC" id="fig|1202724.3.peg.2148"/>
<dbReference type="InterPro" id="IPR020018">
    <property type="entry name" value="Motility-assoc_lipoprot_GldH"/>
</dbReference>
<name>A0A0M8MIB1_9FLAO</name>
<keyword evidence="3" id="KW-1185">Reference proteome</keyword>
<accession>A0A0M8MIB1</accession>
<evidence type="ECO:0000256" key="1">
    <source>
        <dbReference type="SAM" id="SignalP"/>
    </source>
</evidence>
<keyword evidence="1" id="KW-0732">Signal</keyword>
<dbReference type="Proteomes" id="UP000037755">
    <property type="component" value="Unassembled WGS sequence"/>
</dbReference>
<protein>
    <recommendedName>
        <fullName evidence="4">Gliding motility-associated lipoprotein GldH</fullName>
    </recommendedName>
</protein>
<evidence type="ECO:0008006" key="4">
    <source>
        <dbReference type="Google" id="ProtNLM"/>
    </source>
</evidence>
<sequence length="153" mass="17137">MKKIALLLLTFSLFSCTKENVVFTETNKDFTKNRWKIDDAKVFQPVLNEDIKDANVYLHFSNIHEPGYTDVPVAVQFLDADGKEEVFLVEVKLKDEAGKSLSDCAGDICDIKVPVKEHVALAKGKYKIAFMHKSDGEYLPNVLAVGLSIEKAE</sequence>
<reference evidence="2 3" key="1">
    <citation type="submission" date="2015-08" db="EMBL/GenBank/DDBJ databases">
        <title>Whole genome sequence of Flavobacterium akiainvivens IK-1T, from decaying Wikstroemia oahuensis, an endemic Hawaiian shrub.</title>
        <authorList>
            <person name="Wan X."/>
            <person name="Hou S."/>
            <person name="Saito J."/>
            <person name="Donachie S."/>
        </authorList>
    </citation>
    <scope>NUCLEOTIDE SEQUENCE [LARGE SCALE GENOMIC DNA]</scope>
    <source>
        <strain evidence="2 3">IK-1</strain>
    </source>
</reference>
<dbReference type="AlphaFoldDB" id="A0A0M8MIB1"/>
<dbReference type="Pfam" id="PF14109">
    <property type="entry name" value="GldH_lipo"/>
    <property type="match status" value="1"/>
</dbReference>
<dbReference type="PROSITE" id="PS51257">
    <property type="entry name" value="PROKAR_LIPOPROTEIN"/>
    <property type="match status" value="1"/>
</dbReference>
<gene>
    <name evidence="2" type="ORF">AM493_10355</name>
</gene>
<evidence type="ECO:0000313" key="2">
    <source>
        <dbReference type="EMBL" id="KOS06387.1"/>
    </source>
</evidence>
<proteinExistence type="predicted"/>
<organism evidence="2 3">
    <name type="scientific">Flavobacterium akiainvivens</name>
    <dbReference type="NCBI Taxonomy" id="1202724"/>
    <lineage>
        <taxon>Bacteria</taxon>
        <taxon>Pseudomonadati</taxon>
        <taxon>Bacteroidota</taxon>
        <taxon>Flavobacteriia</taxon>
        <taxon>Flavobacteriales</taxon>
        <taxon>Flavobacteriaceae</taxon>
        <taxon>Flavobacterium</taxon>
    </lineage>
</organism>
<comment type="caution">
    <text evidence="2">The sequence shown here is derived from an EMBL/GenBank/DDBJ whole genome shotgun (WGS) entry which is preliminary data.</text>
</comment>
<feature type="chain" id="PRO_5005818410" description="Gliding motility-associated lipoprotein GldH" evidence="1">
    <location>
        <begin position="18"/>
        <end position="153"/>
    </location>
</feature>
<dbReference type="RefSeq" id="WP_054407895.1">
    <property type="nucleotide sequence ID" value="NZ_FOYA01000001.1"/>
</dbReference>
<feature type="signal peptide" evidence="1">
    <location>
        <begin position="1"/>
        <end position="17"/>
    </location>
</feature>
<evidence type="ECO:0000313" key="3">
    <source>
        <dbReference type="Proteomes" id="UP000037755"/>
    </source>
</evidence>
<dbReference type="EMBL" id="LIYD01000005">
    <property type="protein sequence ID" value="KOS06387.1"/>
    <property type="molecule type" value="Genomic_DNA"/>
</dbReference>
<dbReference type="OrthoDB" id="1366051at2"/>